<feature type="domain" description="VanZ-like" evidence="2">
    <location>
        <begin position="27"/>
        <end position="142"/>
    </location>
</feature>
<proteinExistence type="predicted"/>
<evidence type="ECO:0000256" key="1">
    <source>
        <dbReference type="SAM" id="Phobius"/>
    </source>
</evidence>
<feature type="transmembrane region" description="Helical" evidence="1">
    <location>
        <begin position="209"/>
        <end position="231"/>
    </location>
</feature>
<dbReference type="EMBL" id="FOVE01000002">
    <property type="protein sequence ID" value="SFN04690.1"/>
    <property type="molecule type" value="Genomic_DNA"/>
</dbReference>
<keyword evidence="1" id="KW-0472">Membrane</keyword>
<evidence type="ECO:0000313" key="3">
    <source>
        <dbReference type="EMBL" id="SFN04690.1"/>
    </source>
</evidence>
<feature type="transmembrane region" description="Helical" evidence="1">
    <location>
        <begin position="63"/>
        <end position="86"/>
    </location>
</feature>
<accession>A0A1I4VU23</accession>
<feature type="transmembrane region" description="Helical" evidence="1">
    <location>
        <begin position="243"/>
        <end position="262"/>
    </location>
</feature>
<evidence type="ECO:0000313" key="4">
    <source>
        <dbReference type="Proteomes" id="UP000242869"/>
    </source>
</evidence>
<evidence type="ECO:0000259" key="2">
    <source>
        <dbReference type="Pfam" id="PF04892"/>
    </source>
</evidence>
<reference evidence="4" key="1">
    <citation type="submission" date="2016-10" db="EMBL/GenBank/DDBJ databases">
        <authorList>
            <person name="Varghese N."/>
            <person name="Submissions S."/>
        </authorList>
    </citation>
    <scope>NUCLEOTIDE SEQUENCE [LARGE SCALE GENOMIC DNA]</scope>
    <source>
        <strain evidence="4">DSM 6150</strain>
    </source>
</reference>
<dbReference type="PANTHER" id="PTHR28008">
    <property type="entry name" value="DOMAIN PROTEIN, PUTATIVE (AFU_ORTHOLOGUE AFUA_3G10980)-RELATED"/>
    <property type="match status" value="1"/>
</dbReference>
<gene>
    <name evidence="3" type="ORF">SAMN05660284_00384</name>
</gene>
<dbReference type="OrthoDB" id="9780818at2"/>
<dbReference type="Proteomes" id="UP000242869">
    <property type="component" value="Unassembled WGS sequence"/>
</dbReference>
<dbReference type="STRING" id="83765.SAMN05660284_00384"/>
<feature type="transmembrane region" description="Helical" evidence="1">
    <location>
        <begin position="125"/>
        <end position="144"/>
    </location>
</feature>
<feature type="transmembrane region" description="Helical" evidence="1">
    <location>
        <begin position="22"/>
        <end position="43"/>
    </location>
</feature>
<feature type="transmembrane region" description="Helical" evidence="1">
    <location>
        <begin position="93"/>
        <end position="113"/>
    </location>
</feature>
<dbReference type="InterPro" id="IPR006976">
    <property type="entry name" value="VanZ-like"/>
</dbReference>
<feature type="transmembrane region" description="Helical" evidence="1">
    <location>
        <begin position="299"/>
        <end position="319"/>
    </location>
</feature>
<feature type="transmembrane region" description="Helical" evidence="1">
    <location>
        <begin position="156"/>
        <end position="177"/>
    </location>
</feature>
<name>A0A1I4VU23_9NEIS</name>
<protein>
    <submittedName>
        <fullName evidence="3">VanZ like family protein</fullName>
    </submittedName>
</protein>
<dbReference type="PANTHER" id="PTHR28008:SF1">
    <property type="entry name" value="DOMAIN PROTEIN, PUTATIVE (AFU_ORTHOLOGUE AFUA_3G10980)-RELATED"/>
    <property type="match status" value="1"/>
</dbReference>
<dbReference type="NCBIfam" id="NF037970">
    <property type="entry name" value="vanZ_1"/>
    <property type="match status" value="1"/>
</dbReference>
<feature type="transmembrane region" description="Helical" evidence="1">
    <location>
        <begin position="268"/>
        <end position="287"/>
    </location>
</feature>
<dbReference type="AlphaFoldDB" id="A0A1I4VU23"/>
<keyword evidence="1" id="KW-1133">Transmembrane helix</keyword>
<dbReference type="Pfam" id="PF04892">
    <property type="entry name" value="VanZ"/>
    <property type="match status" value="1"/>
</dbReference>
<keyword evidence="4" id="KW-1185">Reference proteome</keyword>
<feature type="transmembrane region" description="Helical" evidence="1">
    <location>
        <begin position="339"/>
        <end position="363"/>
    </location>
</feature>
<keyword evidence="1" id="KW-0812">Transmembrane</keyword>
<dbReference type="RefSeq" id="WP_091190459.1">
    <property type="nucleotide sequence ID" value="NZ_FOVE01000002.1"/>
</dbReference>
<sequence>MGPKSTLPPFAYLSRHDAPPRFARYFLICTLLVILLVSLYPYTGWHHNGPPVLAFFFYPLPHYFTFFDNLINFIAYLPVGYCITLIRGRTGSAWLLAILSGLLFSSIMEFVQQFLPGRIASNLDILTNAAGAAAGGLLAMVLGSRRGLRLWQMWRHASLAPGAAMEWGFAWLLLWFVSQLDPTQPFLGVVVTPRGLPQPFVSPISDAALFLRLLEGSGMMLNFLGVALYVSALVRHTAQVPRAIVLTLGIALLAKMGFAGMLLKPAQFFAWINPNIVIGGLLGILLLTQLWRLARRLRALLALLSLSAAQVVSWTWPLAPQFADGLSLFRWHYGHLRHFSGLAALIGDLWPALASLWLFYIVLRQHREEKWIA</sequence>
<organism evidence="3 4">
    <name type="scientific">Formivibrio citricus</name>
    <dbReference type="NCBI Taxonomy" id="83765"/>
    <lineage>
        <taxon>Bacteria</taxon>
        <taxon>Pseudomonadati</taxon>
        <taxon>Pseudomonadota</taxon>
        <taxon>Betaproteobacteria</taxon>
        <taxon>Neisseriales</taxon>
        <taxon>Chitinibacteraceae</taxon>
        <taxon>Formivibrio</taxon>
    </lineage>
</organism>